<dbReference type="InterPro" id="IPR020845">
    <property type="entry name" value="AMP-binding_CS"/>
</dbReference>
<dbReference type="SUPFAM" id="SSF56801">
    <property type="entry name" value="Acetyl-CoA synthetase-like"/>
    <property type="match status" value="2"/>
</dbReference>
<keyword evidence="2" id="KW-0596">Phosphopantetheine</keyword>
<dbReference type="Pfam" id="PF00550">
    <property type="entry name" value="PP-binding"/>
    <property type="match status" value="2"/>
</dbReference>
<dbReference type="Proteomes" id="UP000763557">
    <property type="component" value="Unassembled WGS sequence"/>
</dbReference>
<comment type="cofactor">
    <cofactor evidence="1">
        <name>pantetheine 4'-phosphate</name>
        <dbReference type="ChEBI" id="CHEBI:47942"/>
    </cofactor>
</comment>
<sequence>MTGPTLLSSPLSPLSSGQERMWLLQQVNPGSSAYNARIAWRFSSGVDPAALTASFAALVARHVVLRSVYGADEDGNPYMTEVPDFAVPVTWRDVSADWRAVAASFCEIPFDLSAAPPVRAMVVAQPDGSAVVCMVFHHIVMDGRSFTVLSRELSALYQAEVDRRPARLPQVTATYNDYVAWQRENADPDTLESRLAFWRKELDGAQPLDFPLDFPRPAEAGTSGGISEFALSARTTAALRSIALRWRCALSSAAAGLFQLALAIHTGQEDITIGTVLNGRQREEFEDVVGLFVNTVVLRDRVSPSAPFRQVLRSANATMNKAYAHQDVQFDRVVADLRPGRQTSRNPFFEVLFIYQGEHTTGSGTGLERLPWLDDITRFDIEFRAEVVDERLTGALIYRTDLFRPRTIDRLGELFVRIAELLVRDPGGSLAGAVLLDEIAAPAERESSTASLAELFARQVTGDPDAIAVSYGETRLSYAELDLRANRIAHLLRSRGEGEGTVVGIMAERGPDLIGAVLGAVKSGAAYRCLTPGDHEAVKDFRTVLVAEVSGSGNEVAFAAAADCPADPVRAYPSPDGAAIELSTEDGLVAFSHIAVADSVTGGELGTLTAPRMLLHSAPTSATSMVEIWSCLLSGGCVVVAPPGTLTPDSLREVTATATVERLWLSATDFRSFAERDPRVFTGIAEVWTGHLAPSPIGRVLRRCPGTDVVIGHRTSGTAGFATAHRFSARPDPAADIPIGKPWHGCRVVGPGMTLLPPGVPGELYVTGAGLALGHPHQPGLTAERFVTDPWGPPGARMYRTGDLVRLLPGGDLEFLGKAAEQVRIDGFLIDVGEAERLLGKHPGLAQVVVAPEDDRNSGTRLVCFMTGRDGTRPDPAEIQRFAADRLPSHLVPEAFVALDSFPLDEAGRVRRHSLPFPGRPVAGTGRGPRSLREEVLAALFADILRVPSVSIDDDFFALGGHSLLVAQLVGRVRTELSAELSIRAVFENPTVARLATTLDQAASPRKPLVARPRQERPGLSFPQRRLWFLFQTQGADPTYNMPIASQLTGELDRVALTAAINDVVGRHESLRTIFLSHDGVPYQQVVDAQVAVEHVPVAAAGVQDALDAAAQHPFDLAAEIPIKVWLFESGPEDHTLLVLIHHIACDGVSIALFTRDLAHAYRARLDGHEPAWTPLPVQYHDYSRWQVEQLGYAKDPRTFAARQGRYWTEQLAGLPAEVTPLGDRTRSAKVGMVGARLTMEISPSLHARLREVGLRSHVSLNMALQAGLVVLLNKLGCGQDIPIGGVVAGRTDESTAELVGFFVNTLVLRYDLSGSPTFTELLARAREVNLAAHEHHDLDFEQVVELTAPVRTLGLHPLFQVMMAFQSYEEGKLDLAGLSSRRLTADVRTAKFDLSFTFTERPDTGGVAGVLDYSTDLYDRRTVERFIERFLSLLTQLTEDPDRPIDSISAIGAAEQRQLAEWNSTAVDVPDVTLTELLEHRMKTSPDADAVVFGDERLSYAELDRRTARLAMALRARGAGLDRIVAVSLDRSADLVVALVAVLRAGAAYVPVEPGLPEGRRAAMLTDAGPVLVLDAQMMRELTGHSPAGEYVSPEVFADSPAYLIFTSGSTGRPKGVVVGHRAIVNRLLWMQHKFGLGPDDRVLQKTPAGFDVSVWEFFWPLIEGATLVVAAPDGHRDPEYLAATVRSQRITTIHFVPSMLQAFLAELPADHEPFPLRRVICSGEALPHALQQRYFETMTAPLYNLYGPTEAAVDVTSWDCVEHDTTVPIGAPVWNTRLRVLDSQLNPVPIGVPGELYLAGVQLARGYHHNPALTAERFVADPFGPPGARMYRTGDRARWTSDGQVQYLGRGDDQVKVRGVRIELDEIGSAVAAHPAVEQAAASVYEPESGDERIVAYVVPNAADAPGVRTLARWEAAGEVDDLPRHSLPNRRLVLGRNKAEIDYLYQEIFENREYLRHGVTLPAGATVFDVGAHVGMFSVFAGTQAPDVTVYAFEPIPELYEEMVRNTTLNDVRVHPFAYGLSDHSGTAEFVYYPQFSMLSGQFDDASETEVLAGSQVKRLTEGPGDLSELTGALEVLVTQRLQERQDITCELRTLSSVIDEHGVEQIDLLKIDAEKSELDVLLGIRDEHWPRIRQVVVDVHDSGDRLDTVLTMLTGHGLTTETETTELLADSGLVTVFAVRPGAVAEAAAPPEDTRWFDPDLLTHALRAQAENLLIPAMLPTDYVYVDHLPVSPNGKLDRKALPAPRQRVTVGGKAPATPQEARLAELVGRTLGVGNVGVDGNFFELGGHSLLAARLVGLIKESLGVELDVGAIFQAPTVAQLSELIGNGGDAELQVLLPIRTGGDDRPIFFLHPGIGLAWCYFGFGRYLHGTPLYSIQSRAVAGLENMATSMHEMAVDYLEQVRSVQPTGPYRFVGWSFGGNIAHAMATMLADQGEVTELLGVLDSYPYAGTPPAMAGARPAEVGPMHIALVRQCFPEMATGEIIDEERLRLLAGILTRHEFMASHYEPAVHQGDIVHFQAAGHRDEWRINPRSWTDFISGEVRIHPMGVSHFDLLTADSLTRVASIIEAELERSRT</sequence>
<keyword evidence="5" id="KW-0808">Transferase</keyword>
<dbReference type="InterPro" id="IPR001031">
    <property type="entry name" value="Thioesterase"/>
</dbReference>
<dbReference type="Gene3D" id="3.40.50.1820">
    <property type="entry name" value="alpha/beta hydrolase"/>
    <property type="match status" value="1"/>
</dbReference>
<evidence type="ECO:0000259" key="4">
    <source>
        <dbReference type="PROSITE" id="PS50075"/>
    </source>
</evidence>
<dbReference type="PROSITE" id="PS00012">
    <property type="entry name" value="PHOSPHOPANTETHEINE"/>
    <property type="match status" value="2"/>
</dbReference>
<dbReference type="Pfam" id="PF00975">
    <property type="entry name" value="Thioesterase"/>
    <property type="match status" value="1"/>
</dbReference>
<dbReference type="Gene3D" id="1.10.1200.10">
    <property type="entry name" value="ACP-like"/>
    <property type="match status" value="1"/>
</dbReference>
<dbReference type="InterPro" id="IPR009081">
    <property type="entry name" value="PP-bd_ACP"/>
</dbReference>
<dbReference type="Gene3D" id="3.30.559.10">
    <property type="entry name" value="Chloramphenicol acetyltransferase-like domain"/>
    <property type="match status" value="2"/>
</dbReference>
<dbReference type="InterPro" id="IPR036736">
    <property type="entry name" value="ACP-like_sf"/>
</dbReference>
<dbReference type="PANTHER" id="PTHR45527:SF1">
    <property type="entry name" value="FATTY ACID SYNTHASE"/>
    <property type="match status" value="1"/>
</dbReference>
<dbReference type="InterPro" id="IPR006162">
    <property type="entry name" value="Ppantetheine_attach_site"/>
</dbReference>
<dbReference type="Pfam" id="PF05050">
    <property type="entry name" value="Methyltransf_21"/>
    <property type="match status" value="1"/>
</dbReference>
<dbReference type="GO" id="GO:0008168">
    <property type="term" value="F:methyltransferase activity"/>
    <property type="evidence" value="ECO:0007669"/>
    <property type="project" value="UniProtKB-KW"/>
</dbReference>
<dbReference type="SUPFAM" id="SSF53474">
    <property type="entry name" value="alpha/beta-Hydrolases"/>
    <property type="match status" value="1"/>
</dbReference>
<dbReference type="NCBIfam" id="TIGR01444">
    <property type="entry name" value="fkbM_fam"/>
    <property type="match status" value="1"/>
</dbReference>
<dbReference type="Pfam" id="PF00668">
    <property type="entry name" value="Condensation"/>
    <property type="match status" value="2"/>
</dbReference>
<dbReference type="InterPro" id="IPR010071">
    <property type="entry name" value="AA_adenyl_dom"/>
</dbReference>
<dbReference type="InterPro" id="IPR001242">
    <property type="entry name" value="Condensation_dom"/>
</dbReference>
<dbReference type="CDD" id="cd17646">
    <property type="entry name" value="A_NRPS_AB3403-like"/>
    <property type="match status" value="1"/>
</dbReference>
<evidence type="ECO:0000313" key="5">
    <source>
        <dbReference type="EMBL" id="NRN71355.1"/>
    </source>
</evidence>
<dbReference type="Gene3D" id="3.30.559.30">
    <property type="entry name" value="Nonribosomal peptide synthetase, condensation domain"/>
    <property type="match status" value="2"/>
</dbReference>
<evidence type="ECO:0000256" key="2">
    <source>
        <dbReference type="ARBA" id="ARBA00022450"/>
    </source>
</evidence>
<dbReference type="GO" id="GO:0032259">
    <property type="term" value="P:methylation"/>
    <property type="evidence" value="ECO:0007669"/>
    <property type="project" value="UniProtKB-KW"/>
</dbReference>
<dbReference type="InterPro" id="IPR000873">
    <property type="entry name" value="AMP-dep_synth/lig_dom"/>
</dbReference>
<proteinExistence type="predicted"/>
<feature type="domain" description="Carrier" evidence="4">
    <location>
        <begin position="2259"/>
        <end position="2334"/>
    </location>
</feature>
<dbReference type="InterPro" id="IPR045851">
    <property type="entry name" value="AMP-bd_C_sf"/>
</dbReference>
<dbReference type="InterPro" id="IPR020806">
    <property type="entry name" value="PKS_PP-bd"/>
</dbReference>
<keyword evidence="5" id="KW-0489">Methyltransferase</keyword>
<dbReference type="SMART" id="SM00823">
    <property type="entry name" value="PKS_PP"/>
    <property type="match status" value="2"/>
</dbReference>
<reference evidence="5 6" key="1">
    <citation type="submission" date="2020-01" db="EMBL/GenBank/DDBJ databases">
        <title>Kibdelosporangium persica a novel Actinomycetes from a hot desert in Iran.</title>
        <authorList>
            <person name="Safaei N."/>
            <person name="Zaburannyi N."/>
            <person name="Mueller R."/>
            <person name="Wink J."/>
        </authorList>
    </citation>
    <scope>NUCLEOTIDE SEQUENCE [LARGE SCALE GENOMIC DNA]</scope>
    <source>
        <strain evidence="5 6">4NS15</strain>
    </source>
</reference>
<dbReference type="InterPro" id="IPR029063">
    <property type="entry name" value="SAM-dependent_MTases_sf"/>
</dbReference>
<dbReference type="Gene3D" id="3.40.50.12780">
    <property type="entry name" value="N-terminal domain of ligase-like"/>
    <property type="match status" value="1"/>
</dbReference>
<protein>
    <submittedName>
        <fullName evidence="5">FkbM family methyltransferase/amino acid adenylation domain-containing protein</fullName>
    </submittedName>
</protein>
<keyword evidence="3" id="KW-0597">Phosphoprotein</keyword>
<dbReference type="PANTHER" id="PTHR45527">
    <property type="entry name" value="NONRIBOSOMAL PEPTIDE SYNTHETASE"/>
    <property type="match status" value="1"/>
</dbReference>
<dbReference type="Gene3D" id="3.30.300.30">
    <property type="match status" value="3"/>
</dbReference>
<dbReference type="SUPFAM" id="SSF53335">
    <property type="entry name" value="S-adenosyl-L-methionine-dependent methyltransferases"/>
    <property type="match status" value="1"/>
</dbReference>
<comment type="caution">
    <text evidence="5">The sequence shown here is derived from an EMBL/GenBank/DDBJ whole genome shotgun (WGS) entry which is preliminary data.</text>
</comment>
<gene>
    <name evidence="5" type="ORF">GC106_86350</name>
</gene>
<dbReference type="InterPro" id="IPR029058">
    <property type="entry name" value="AB_hydrolase_fold"/>
</dbReference>
<dbReference type="SUPFAM" id="SSF52777">
    <property type="entry name" value="CoA-dependent acyltransferases"/>
    <property type="match status" value="4"/>
</dbReference>
<dbReference type="Pfam" id="PF00501">
    <property type="entry name" value="AMP-binding"/>
    <property type="match status" value="3"/>
</dbReference>
<evidence type="ECO:0000256" key="1">
    <source>
        <dbReference type="ARBA" id="ARBA00001957"/>
    </source>
</evidence>
<dbReference type="InterPro" id="IPR023213">
    <property type="entry name" value="CAT-like_dom_sf"/>
</dbReference>
<dbReference type="Gene3D" id="3.40.50.980">
    <property type="match status" value="3"/>
</dbReference>
<dbReference type="RefSeq" id="WP_173142551.1">
    <property type="nucleotide sequence ID" value="NZ_CBCSGW010000087.1"/>
</dbReference>
<dbReference type="Gene3D" id="2.30.38.10">
    <property type="entry name" value="Luciferase, Domain 3"/>
    <property type="match status" value="1"/>
</dbReference>
<keyword evidence="6" id="KW-1185">Reference proteome</keyword>
<dbReference type="InterPro" id="IPR025110">
    <property type="entry name" value="AMP-bd_C"/>
</dbReference>
<dbReference type="CDD" id="cd19531">
    <property type="entry name" value="LCL_NRPS-like"/>
    <property type="match status" value="1"/>
</dbReference>
<dbReference type="Pfam" id="PF13193">
    <property type="entry name" value="AMP-binding_C"/>
    <property type="match status" value="1"/>
</dbReference>
<accession>A0ABX2FKU4</accession>
<organism evidence="5 6">
    <name type="scientific">Kibdelosporangium persicum</name>
    <dbReference type="NCBI Taxonomy" id="2698649"/>
    <lineage>
        <taxon>Bacteria</taxon>
        <taxon>Bacillati</taxon>
        <taxon>Actinomycetota</taxon>
        <taxon>Actinomycetes</taxon>
        <taxon>Pseudonocardiales</taxon>
        <taxon>Pseudonocardiaceae</taxon>
        <taxon>Kibdelosporangium</taxon>
    </lineage>
</organism>
<feature type="domain" description="Carrier" evidence="4">
    <location>
        <begin position="928"/>
        <end position="1003"/>
    </location>
</feature>
<dbReference type="Gene3D" id="3.40.50.150">
    <property type="entry name" value="Vaccinia Virus protein VP39"/>
    <property type="match status" value="1"/>
</dbReference>
<dbReference type="InterPro" id="IPR042099">
    <property type="entry name" value="ANL_N_sf"/>
</dbReference>
<name>A0ABX2FKU4_9PSEU</name>
<dbReference type="SUPFAM" id="SSF47336">
    <property type="entry name" value="ACP-like"/>
    <property type="match status" value="2"/>
</dbReference>
<dbReference type="PROSITE" id="PS00455">
    <property type="entry name" value="AMP_BINDING"/>
    <property type="match status" value="1"/>
</dbReference>
<evidence type="ECO:0000313" key="6">
    <source>
        <dbReference type="Proteomes" id="UP000763557"/>
    </source>
</evidence>
<dbReference type="EMBL" id="JAAATY010000061">
    <property type="protein sequence ID" value="NRN71355.1"/>
    <property type="molecule type" value="Genomic_DNA"/>
</dbReference>
<dbReference type="PROSITE" id="PS50075">
    <property type="entry name" value="CARRIER"/>
    <property type="match status" value="2"/>
</dbReference>
<evidence type="ECO:0000256" key="3">
    <source>
        <dbReference type="ARBA" id="ARBA00022553"/>
    </source>
</evidence>
<dbReference type="InterPro" id="IPR006342">
    <property type="entry name" value="FkbM_mtfrase"/>
</dbReference>
<dbReference type="CDD" id="cd19540">
    <property type="entry name" value="LCL_NRPS-like"/>
    <property type="match status" value="1"/>
</dbReference>
<dbReference type="NCBIfam" id="TIGR01733">
    <property type="entry name" value="AA-adenyl-dom"/>
    <property type="match status" value="1"/>
</dbReference>